<evidence type="ECO:0000256" key="4">
    <source>
        <dbReference type="ARBA" id="ARBA00022777"/>
    </source>
</evidence>
<evidence type="ECO:0000256" key="5">
    <source>
        <dbReference type="ARBA" id="ARBA00048594"/>
    </source>
</evidence>
<dbReference type="InterPro" id="IPR027417">
    <property type="entry name" value="P-loop_NTPase"/>
</dbReference>
<evidence type="ECO:0000313" key="8">
    <source>
        <dbReference type="Proteomes" id="UP000001823"/>
    </source>
</evidence>
<evidence type="ECO:0000313" key="7">
    <source>
        <dbReference type="EMBL" id="ABG83645.1"/>
    </source>
</evidence>
<accession>A0A0H2YRS4</accession>
<dbReference type="Gene3D" id="3.40.50.300">
    <property type="entry name" value="P-loop containing nucleotide triphosphate hydrolases"/>
    <property type="match status" value="1"/>
</dbReference>
<evidence type="ECO:0000256" key="2">
    <source>
        <dbReference type="ARBA" id="ARBA00005790"/>
    </source>
</evidence>
<dbReference type="InterPro" id="IPR008145">
    <property type="entry name" value="GK/Ca_channel_bsu"/>
</dbReference>
<dbReference type="PANTHER" id="PTHR23117">
    <property type="entry name" value="GUANYLATE KINASE-RELATED"/>
    <property type="match status" value="1"/>
</dbReference>
<evidence type="ECO:0000256" key="1">
    <source>
        <dbReference type="ARBA" id="ARBA00003531"/>
    </source>
</evidence>
<dbReference type="PaxDb" id="195103-CPF_2762"/>
<comment type="similarity">
    <text evidence="2">Belongs to the guanylate kinase family.</text>
</comment>
<dbReference type="STRING" id="195103.CPF_2762"/>
<dbReference type="EMBL" id="CP000246">
    <property type="protein sequence ID" value="ABG83645.1"/>
    <property type="molecule type" value="Genomic_DNA"/>
</dbReference>
<keyword evidence="3" id="KW-0808">Transferase</keyword>
<dbReference type="RefSeq" id="WP_003459338.1">
    <property type="nucleotide sequence ID" value="NC_008261.1"/>
</dbReference>
<proteinExistence type="inferred from homology"/>
<dbReference type="PROSITE" id="PS00856">
    <property type="entry name" value="GUANYLATE_KINASE_1"/>
    <property type="match status" value="1"/>
</dbReference>
<dbReference type="PROSITE" id="PS50052">
    <property type="entry name" value="GUANYLATE_KINASE_2"/>
    <property type="match status" value="1"/>
</dbReference>
<dbReference type="CDD" id="cd00071">
    <property type="entry name" value="GMPK"/>
    <property type="match status" value="1"/>
</dbReference>
<dbReference type="KEGG" id="cpf:CPF_2762"/>
<comment type="catalytic activity">
    <reaction evidence="5">
        <text>GMP + ATP = GDP + ADP</text>
        <dbReference type="Rhea" id="RHEA:20780"/>
        <dbReference type="ChEBI" id="CHEBI:30616"/>
        <dbReference type="ChEBI" id="CHEBI:58115"/>
        <dbReference type="ChEBI" id="CHEBI:58189"/>
        <dbReference type="ChEBI" id="CHEBI:456216"/>
        <dbReference type="EC" id="2.7.4.8"/>
    </reaction>
</comment>
<dbReference type="SMART" id="SM00072">
    <property type="entry name" value="GuKc"/>
    <property type="match status" value="1"/>
</dbReference>
<reference evidence="7 8" key="1">
    <citation type="journal article" date="2006" name="Genome Res.">
        <title>Skewed genomic variability in strains of the toxigenic bacterial pathogen, Clostridium perfringens.</title>
        <authorList>
            <person name="Myers G.S."/>
            <person name="Rasko D.A."/>
            <person name="Cheung J.K."/>
            <person name="Ravel J."/>
            <person name="Seshadri R."/>
            <person name="Deboy R.T."/>
            <person name="Ren Q."/>
            <person name="Varga J."/>
            <person name="Awad M.M."/>
            <person name="Brinkac L.M."/>
            <person name="Daugherty S.C."/>
            <person name="Haft D.H."/>
            <person name="Dodson R.J."/>
            <person name="Madupu R."/>
            <person name="Nelson W.C."/>
            <person name="Rosovitz M.J."/>
            <person name="Sullivan S.A."/>
            <person name="Khouri H."/>
            <person name="Dimitrov G.I."/>
            <person name="Watkins K.L."/>
            <person name="Mulligan S."/>
            <person name="Benton J."/>
            <person name="Radune D."/>
            <person name="Fisher D.J."/>
            <person name="Atkins H.S."/>
            <person name="Hiscox T."/>
            <person name="Jost B.H."/>
            <person name="Billington S.J."/>
            <person name="Songer J.G."/>
            <person name="McClane B.A."/>
            <person name="Titball R.W."/>
            <person name="Rood J.I."/>
            <person name="Melville S.B."/>
            <person name="Paulsen I.T."/>
        </authorList>
    </citation>
    <scope>NUCLEOTIDE SEQUENCE [LARGE SCALE GENOMIC DNA]</scope>
    <source>
        <strain evidence="8">ATCC 13124 / DSM 756 / JCM 1290 / NCIMB 6125 / NCTC 8237 / S 107 / Type A</strain>
    </source>
</reference>
<dbReference type="HOGENOM" id="CLU_1376102_0_0_9"/>
<keyword evidence="4 7" id="KW-0418">Kinase</keyword>
<dbReference type="SUPFAM" id="SSF52540">
    <property type="entry name" value="P-loop containing nucleoside triphosphate hydrolases"/>
    <property type="match status" value="1"/>
</dbReference>
<dbReference type="AlphaFoldDB" id="A0A0H2YRS4"/>
<dbReference type="Proteomes" id="UP000001823">
    <property type="component" value="Chromosome"/>
</dbReference>
<dbReference type="PANTHER" id="PTHR23117:SF13">
    <property type="entry name" value="GUANYLATE KINASE"/>
    <property type="match status" value="1"/>
</dbReference>
<dbReference type="GO" id="GO:0004385">
    <property type="term" value="F:GMP kinase activity"/>
    <property type="evidence" value="ECO:0007669"/>
    <property type="project" value="UniProtKB-EC"/>
</dbReference>
<sequence length="196" mass="23268">MGKIFCIMGKSGSGKDTILKEINKVEDLNLKTIVTYTTRPKRNNETDGVEYFFIDKEKLDDFNREGKIIECRVYDTVHGKWYYLTVDDGQINLEENNYIVIVTLEAYSEFRKYFGDEKLVPLYIDLDDGVRLERALKREREQKSPNYNEMCRRFLADNEDFSEDKLLNNNIIKKYNNYNLEECISEIYDVIRKTSK</sequence>
<comment type="function">
    <text evidence="1">Essential for recycling GMP and indirectly, cGMP.</text>
</comment>
<dbReference type="eggNOG" id="COG0194">
    <property type="taxonomic scope" value="Bacteria"/>
</dbReference>
<dbReference type="GeneID" id="93000961"/>
<name>A0A0H2YRS4_CLOP1</name>
<feature type="domain" description="Guanylate kinase-like" evidence="6">
    <location>
        <begin position="2"/>
        <end position="192"/>
    </location>
</feature>
<keyword evidence="8" id="KW-1185">Reference proteome</keyword>
<dbReference type="InterPro" id="IPR020590">
    <property type="entry name" value="Guanylate_kinase_CS"/>
</dbReference>
<dbReference type="InterPro" id="IPR008144">
    <property type="entry name" value="Guanylate_kin-like_dom"/>
</dbReference>
<dbReference type="GO" id="GO:0005829">
    <property type="term" value="C:cytosol"/>
    <property type="evidence" value="ECO:0007669"/>
    <property type="project" value="TreeGrafter"/>
</dbReference>
<protein>
    <submittedName>
        <fullName evidence="7">Guanylate kinase, homolog</fullName>
    </submittedName>
</protein>
<evidence type="ECO:0000259" key="6">
    <source>
        <dbReference type="PROSITE" id="PS50052"/>
    </source>
</evidence>
<dbReference type="Pfam" id="PF00625">
    <property type="entry name" value="Guanylate_kin"/>
    <property type="match status" value="1"/>
</dbReference>
<evidence type="ECO:0000256" key="3">
    <source>
        <dbReference type="ARBA" id="ARBA00022679"/>
    </source>
</evidence>
<gene>
    <name evidence="7" type="ordered locus">CPF_2762</name>
</gene>
<organism evidence="7 8">
    <name type="scientific">Clostridium perfringens (strain ATCC 13124 / DSM 756 / JCM 1290 / NCIMB 6125 / NCTC 8237 / Type A)</name>
    <dbReference type="NCBI Taxonomy" id="195103"/>
    <lineage>
        <taxon>Bacteria</taxon>
        <taxon>Bacillati</taxon>
        <taxon>Bacillota</taxon>
        <taxon>Clostridia</taxon>
        <taxon>Eubacteriales</taxon>
        <taxon>Clostridiaceae</taxon>
        <taxon>Clostridium</taxon>
    </lineage>
</organism>